<name>A0A518C8N1_9BACT</name>
<feature type="domain" description="AAA+ ATPase" evidence="1">
    <location>
        <begin position="48"/>
        <end position="185"/>
    </location>
</feature>
<sequence length="392" mass="44280">MSFVPSLEETPQILELGVKLRESVLEPMKQAFVGKDEIIDLLGICLVARENLFILGPPGTAKSALVQQLARRMEGKVFDYLLTRFSEPNEIFGPFDIRKLRDGELVTNTEGMLPEATFVFLDELLNANSAILNSLLLVLNERIFRRGRETRHLPTLMVVGASNCLPQDEALAALFDRFLLRVRSDNVHQEQLASVLSAGWQLDTRRNDLTAEVTVEEIQRLNSLLAQVDLSGVQPIYVDLVHRLRHVGVAVSDRRAVKLQRILAASALLCGRLVVNRTDLWVLRHIWDREEQQDVLSAIIDDVLREATEEEVATSHPRSQDNDTPDAERLAAELERIADRIERGDLPKTDRAYIRDQLGLLAARCQWVREAQQQAHLETTVNQLLERLGAEA</sequence>
<dbReference type="SMART" id="SM00382">
    <property type="entry name" value="AAA"/>
    <property type="match status" value="1"/>
</dbReference>
<dbReference type="GO" id="GO:0016787">
    <property type="term" value="F:hydrolase activity"/>
    <property type="evidence" value="ECO:0007669"/>
    <property type="project" value="UniProtKB-KW"/>
</dbReference>
<evidence type="ECO:0000313" key="2">
    <source>
        <dbReference type="EMBL" id="QDU75588.1"/>
    </source>
</evidence>
<dbReference type="CDD" id="cd00009">
    <property type="entry name" value="AAA"/>
    <property type="match status" value="1"/>
</dbReference>
<dbReference type="AlphaFoldDB" id="A0A518C8N1"/>
<keyword evidence="3" id="KW-1185">Reference proteome</keyword>
<dbReference type="KEGG" id="bvo:Pan97_26220"/>
<dbReference type="InterPro" id="IPR027417">
    <property type="entry name" value="P-loop_NTPase"/>
</dbReference>
<proteinExistence type="predicted"/>
<organism evidence="2 3">
    <name type="scientific">Bremerella volcania</name>
    <dbReference type="NCBI Taxonomy" id="2527984"/>
    <lineage>
        <taxon>Bacteria</taxon>
        <taxon>Pseudomonadati</taxon>
        <taxon>Planctomycetota</taxon>
        <taxon>Planctomycetia</taxon>
        <taxon>Pirellulales</taxon>
        <taxon>Pirellulaceae</taxon>
        <taxon>Bremerella</taxon>
    </lineage>
</organism>
<dbReference type="InterPro" id="IPR041538">
    <property type="entry name" value="RavA-like_AAA_lid"/>
</dbReference>
<dbReference type="Pfam" id="PF20030">
    <property type="entry name" value="bpMoxR"/>
    <property type="match status" value="1"/>
</dbReference>
<dbReference type="InterPro" id="IPR045427">
    <property type="entry name" value="MoxR"/>
</dbReference>
<dbReference type="SUPFAM" id="SSF52540">
    <property type="entry name" value="P-loop containing nucleoside triphosphate hydrolases"/>
    <property type="match status" value="1"/>
</dbReference>
<dbReference type="InterPro" id="IPR003593">
    <property type="entry name" value="AAA+_ATPase"/>
</dbReference>
<protein>
    <submittedName>
        <fullName evidence="2">ATPase RavA</fullName>
        <ecNumber evidence="2">3.6.3.-</ecNumber>
    </submittedName>
</protein>
<dbReference type="EC" id="3.6.3.-" evidence="2"/>
<dbReference type="Gene3D" id="3.40.50.300">
    <property type="entry name" value="P-loop containing nucleotide triphosphate hydrolases"/>
    <property type="match status" value="1"/>
</dbReference>
<evidence type="ECO:0000259" key="1">
    <source>
        <dbReference type="SMART" id="SM00382"/>
    </source>
</evidence>
<gene>
    <name evidence="2" type="primary">ravA_2</name>
    <name evidence="2" type="ORF">Pan97_26220</name>
</gene>
<accession>A0A518C8N1</accession>
<dbReference type="Pfam" id="PF17868">
    <property type="entry name" value="AAA_lid_8"/>
    <property type="match status" value="1"/>
</dbReference>
<reference evidence="3" key="1">
    <citation type="submission" date="2019-02" db="EMBL/GenBank/DDBJ databases">
        <title>Deep-cultivation of Planctomycetes and their phenomic and genomic characterization uncovers novel biology.</title>
        <authorList>
            <person name="Wiegand S."/>
            <person name="Jogler M."/>
            <person name="Boedeker C."/>
            <person name="Pinto D."/>
            <person name="Vollmers J."/>
            <person name="Rivas-Marin E."/>
            <person name="Kohn T."/>
            <person name="Peeters S.H."/>
            <person name="Heuer A."/>
            <person name="Rast P."/>
            <person name="Oberbeckmann S."/>
            <person name="Bunk B."/>
            <person name="Jeske O."/>
            <person name="Meyerdierks A."/>
            <person name="Storesund J.E."/>
            <person name="Kallscheuer N."/>
            <person name="Luecker S."/>
            <person name="Lage O.M."/>
            <person name="Pohl T."/>
            <person name="Merkel B.J."/>
            <person name="Hornburger P."/>
            <person name="Mueller R.-W."/>
            <person name="Bruemmer F."/>
            <person name="Labrenz M."/>
            <person name="Spormann A.M."/>
            <person name="Op den Camp H."/>
            <person name="Overmann J."/>
            <person name="Amann R."/>
            <person name="Jetten M.S.M."/>
            <person name="Mascher T."/>
            <person name="Medema M.H."/>
            <person name="Devos D.P."/>
            <person name="Kaster A.-K."/>
            <person name="Ovreas L."/>
            <person name="Rohde M."/>
            <person name="Galperin M.Y."/>
            <person name="Jogler C."/>
        </authorList>
    </citation>
    <scope>NUCLEOTIDE SEQUENCE [LARGE SCALE GENOMIC DNA]</scope>
    <source>
        <strain evidence="3">Pan97</strain>
    </source>
</reference>
<dbReference type="InterPro" id="IPR050513">
    <property type="entry name" value="RavA_ATPases"/>
</dbReference>
<evidence type="ECO:0000313" key="3">
    <source>
        <dbReference type="Proteomes" id="UP000318626"/>
    </source>
</evidence>
<dbReference type="PANTHER" id="PTHR32204:SF0">
    <property type="entry name" value="ATPASE RAVA"/>
    <property type="match status" value="1"/>
</dbReference>
<dbReference type="RefSeq" id="WP_196782384.1">
    <property type="nucleotide sequence ID" value="NZ_CP036289.1"/>
</dbReference>
<dbReference type="Proteomes" id="UP000318626">
    <property type="component" value="Chromosome"/>
</dbReference>
<dbReference type="PANTHER" id="PTHR32204">
    <property type="entry name" value="ATPASE RAVA"/>
    <property type="match status" value="1"/>
</dbReference>
<keyword evidence="2" id="KW-0378">Hydrolase</keyword>
<dbReference type="EMBL" id="CP036289">
    <property type="protein sequence ID" value="QDU75588.1"/>
    <property type="molecule type" value="Genomic_DNA"/>
</dbReference>